<keyword evidence="1" id="KW-0812">Transmembrane</keyword>
<evidence type="ECO:0000313" key="2">
    <source>
        <dbReference type="EMBL" id="DAF64357.1"/>
    </source>
</evidence>
<evidence type="ECO:0000256" key="1">
    <source>
        <dbReference type="SAM" id="Phobius"/>
    </source>
</evidence>
<organism evidence="2">
    <name type="scientific">Podoviridae sp. cttot15</name>
    <dbReference type="NCBI Taxonomy" id="2827751"/>
    <lineage>
        <taxon>Viruses</taxon>
        <taxon>Duplodnaviria</taxon>
        <taxon>Heunggongvirae</taxon>
        <taxon>Uroviricota</taxon>
        <taxon>Caudoviricetes</taxon>
    </lineage>
</organism>
<accession>A0A8S5TM34</accession>
<keyword evidence="1" id="KW-1133">Transmembrane helix</keyword>
<dbReference type="EMBL" id="BK032858">
    <property type="protein sequence ID" value="DAF64357.1"/>
    <property type="molecule type" value="Genomic_DNA"/>
</dbReference>
<reference evidence="2" key="1">
    <citation type="journal article" date="2021" name="Proc. Natl. Acad. Sci. U.S.A.">
        <title>A Catalog of Tens of Thousands of Viruses from Human Metagenomes Reveals Hidden Associations with Chronic Diseases.</title>
        <authorList>
            <person name="Tisza M.J."/>
            <person name="Buck C.B."/>
        </authorList>
    </citation>
    <scope>NUCLEOTIDE SEQUENCE</scope>
    <source>
        <strain evidence="2">Cttot15</strain>
    </source>
</reference>
<protein>
    <submittedName>
        <fullName evidence="2">Uncharacterized protein</fullName>
    </submittedName>
</protein>
<proteinExistence type="predicted"/>
<name>A0A8S5TM34_9CAUD</name>
<sequence length="101" mass="11147">MINIPIQTIDVAVILGVTTLIAIIGRAVMRVTRFLDHLNAMLVVWEGTDSKPGVLARLDDIEDKIADIQYHVKPNHGNSSIDAQNRQLAEIIGYLRSKTNG</sequence>
<keyword evidence="1" id="KW-0472">Membrane</keyword>
<feature type="transmembrane region" description="Helical" evidence="1">
    <location>
        <begin position="6"/>
        <end position="29"/>
    </location>
</feature>